<proteinExistence type="predicted"/>
<reference evidence="1 2" key="1">
    <citation type="submission" date="2019-09" db="EMBL/GenBank/DDBJ databases">
        <authorList>
            <person name="Chandra G."/>
            <person name="Truman W A."/>
        </authorList>
    </citation>
    <scope>NUCLEOTIDE SEQUENCE [LARGE SCALE GENOMIC DNA]</scope>
    <source>
        <strain evidence="1">PS833</strain>
    </source>
</reference>
<dbReference type="OrthoDB" id="7002208at2"/>
<name>A0A5E7AHB4_PSEFL</name>
<accession>A0A5E7AHB4</accession>
<gene>
    <name evidence="1" type="ORF">PS833_00727</name>
</gene>
<dbReference type="RefSeq" id="WP_150796626.1">
    <property type="nucleotide sequence ID" value="NZ_CABVHU010000001.1"/>
</dbReference>
<dbReference type="EMBL" id="CABVHU010000001">
    <property type="protein sequence ID" value="VVN75837.1"/>
    <property type="molecule type" value="Genomic_DNA"/>
</dbReference>
<evidence type="ECO:0000313" key="1">
    <source>
        <dbReference type="EMBL" id="VVN75837.1"/>
    </source>
</evidence>
<sequence>MAHSLKYQIAETVSTIEIEVGKLFDLASMLADAGSESLAVDVSIQAHKLLQVSIELRIAAAG</sequence>
<evidence type="ECO:0000313" key="2">
    <source>
        <dbReference type="Proteomes" id="UP000409037"/>
    </source>
</evidence>
<dbReference type="AlphaFoldDB" id="A0A5E7AHB4"/>
<protein>
    <submittedName>
        <fullName evidence="1">Uncharacterized protein</fullName>
    </submittedName>
</protein>
<dbReference type="Proteomes" id="UP000409037">
    <property type="component" value="Unassembled WGS sequence"/>
</dbReference>
<organism evidence="1 2">
    <name type="scientific">Pseudomonas fluorescens</name>
    <dbReference type="NCBI Taxonomy" id="294"/>
    <lineage>
        <taxon>Bacteria</taxon>
        <taxon>Pseudomonadati</taxon>
        <taxon>Pseudomonadota</taxon>
        <taxon>Gammaproteobacteria</taxon>
        <taxon>Pseudomonadales</taxon>
        <taxon>Pseudomonadaceae</taxon>
        <taxon>Pseudomonas</taxon>
    </lineage>
</organism>